<organism evidence="2 3">
    <name type="scientific">Pristionchus mayeri</name>
    <dbReference type="NCBI Taxonomy" id="1317129"/>
    <lineage>
        <taxon>Eukaryota</taxon>
        <taxon>Metazoa</taxon>
        <taxon>Ecdysozoa</taxon>
        <taxon>Nematoda</taxon>
        <taxon>Chromadorea</taxon>
        <taxon>Rhabditida</taxon>
        <taxon>Rhabditina</taxon>
        <taxon>Diplogasteromorpha</taxon>
        <taxon>Diplogasteroidea</taxon>
        <taxon>Neodiplogasteridae</taxon>
        <taxon>Pristionchus</taxon>
    </lineage>
</organism>
<keyword evidence="1" id="KW-0812">Transmembrane</keyword>
<accession>A0AAN5DDV2</accession>
<proteinExistence type="predicted"/>
<dbReference type="Proteomes" id="UP001328107">
    <property type="component" value="Unassembled WGS sequence"/>
</dbReference>
<dbReference type="EMBL" id="BTRK01000006">
    <property type="protein sequence ID" value="GMR60382.1"/>
    <property type="molecule type" value="Genomic_DNA"/>
</dbReference>
<feature type="transmembrane region" description="Helical" evidence="1">
    <location>
        <begin position="28"/>
        <end position="49"/>
    </location>
</feature>
<reference evidence="3" key="1">
    <citation type="submission" date="2022-10" db="EMBL/GenBank/DDBJ databases">
        <title>Genome assembly of Pristionchus species.</title>
        <authorList>
            <person name="Yoshida K."/>
            <person name="Sommer R.J."/>
        </authorList>
    </citation>
    <scope>NUCLEOTIDE SEQUENCE [LARGE SCALE GENOMIC DNA]</scope>
    <source>
        <strain evidence="3">RS5460</strain>
    </source>
</reference>
<name>A0AAN5DDV2_9BILA</name>
<sequence>PVRHSATFFALPHSKHLSFLPHSSLIRMAHFVLVLLLAIGTAIALECFVSKEDGETVVSSDPTWSLCGMMYVEGGNPTLFGLSESIERLTPYENLLVNSPMYKVKSTCFNEEHDFSALGSRWASKEETTRCVCRGNLCNGHKTISSFLGIRG</sequence>
<keyword evidence="1" id="KW-1133">Transmembrane helix</keyword>
<comment type="caution">
    <text evidence="2">The sequence shown here is derived from an EMBL/GenBank/DDBJ whole genome shotgun (WGS) entry which is preliminary data.</text>
</comment>
<protein>
    <submittedName>
        <fullName evidence="2">Uncharacterized protein</fullName>
    </submittedName>
</protein>
<keyword evidence="1" id="KW-0472">Membrane</keyword>
<evidence type="ECO:0000256" key="1">
    <source>
        <dbReference type="SAM" id="Phobius"/>
    </source>
</evidence>
<evidence type="ECO:0000313" key="3">
    <source>
        <dbReference type="Proteomes" id="UP001328107"/>
    </source>
</evidence>
<dbReference type="AlphaFoldDB" id="A0AAN5DDV2"/>
<keyword evidence="3" id="KW-1185">Reference proteome</keyword>
<feature type="non-terminal residue" evidence="2">
    <location>
        <position position="1"/>
    </location>
</feature>
<gene>
    <name evidence="2" type="ORF">PMAYCL1PPCAC_30577</name>
</gene>
<evidence type="ECO:0000313" key="2">
    <source>
        <dbReference type="EMBL" id="GMR60382.1"/>
    </source>
</evidence>